<dbReference type="InterPro" id="IPR027470">
    <property type="entry name" value="Cation_efflux_CTD"/>
</dbReference>
<evidence type="ECO:0000313" key="13">
    <source>
        <dbReference type="Proteomes" id="UP000717585"/>
    </source>
</evidence>
<name>A0A8J6E339_9EUKA</name>
<dbReference type="InterPro" id="IPR002524">
    <property type="entry name" value="Cation_efflux"/>
</dbReference>
<evidence type="ECO:0000256" key="7">
    <source>
        <dbReference type="ARBA" id="ARBA00023136"/>
    </source>
</evidence>
<organism evidence="12 13">
    <name type="scientific">Carpediemonas membranifera</name>
    <dbReference type="NCBI Taxonomy" id="201153"/>
    <lineage>
        <taxon>Eukaryota</taxon>
        <taxon>Metamonada</taxon>
        <taxon>Carpediemonas-like organisms</taxon>
        <taxon>Carpediemonas</taxon>
    </lineage>
</organism>
<evidence type="ECO:0000259" key="11">
    <source>
        <dbReference type="Pfam" id="PF16916"/>
    </source>
</evidence>
<evidence type="ECO:0000313" key="12">
    <source>
        <dbReference type="EMBL" id="KAG9395111.1"/>
    </source>
</evidence>
<proteinExistence type="inferred from homology"/>
<dbReference type="Pfam" id="PF01545">
    <property type="entry name" value="Cation_efflux"/>
    <property type="match status" value="1"/>
</dbReference>
<reference evidence="12" key="1">
    <citation type="submission" date="2021-05" db="EMBL/GenBank/DDBJ databases">
        <title>A free-living protist that lacks canonical eukaryotic 1 DNA replication and segregation systems.</title>
        <authorList>
            <person name="Salas-Leiva D.E."/>
            <person name="Tromer E.C."/>
            <person name="Curtis B.A."/>
            <person name="Jerlstrom-Hultqvist J."/>
            <person name="Kolisko M."/>
            <person name="Yi Z."/>
            <person name="Salas-Leiva J.S."/>
            <person name="Gallot-Lavallee L."/>
            <person name="Kops G.J.P.L."/>
            <person name="Archibald J.M."/>
            <person name="Simpson A.G.B."/>
            <person name="Roger A.J."/>
        </authorList>
    </citation>
    <scope>NUCLEOTIDE SEQUENCE</scope>
    <source>
        <strain evidence="12">BICM</strain>
    </source>
</reference>
<feature type="transmembrane region" description="Helical" evidence="9">
    <location>
        <begin position="130"/>
        <end position="150"/>
    </location>
</feature>
<keyword evidence="3" id="KW-0813">Transport</keyword>
<accession>A0A8J6E339</accession>
<dbReference type="AlphaFoldDB" id="A0A8J6E339"/>
<keyword evidence="7 9" id="KW-0472">Membrane</keyword>
<dbReference type="InterPro" id="IPR058533">
    <property type="entry name" value="Cation_efflux_TM"/>
</dbReference>
<dbReference type="EMBL" id="JAHDYR010000012">
    <property type="protein sequence ID" value="KAG9395111.1"/>
    <property type="molecule type" value="Genomic_DNA"/>
</dbReference>
<evidence type="ECO:0000256" key="8">
    <source>
        <dbReference type="SAM" id="MobiDB-lite"/>
    </source>
</evidence>
<evidence type="ECO:0000259" key="10">
    <source>
        <dbReference type="Pfam" id="PF01545"/>
    </source>
</evidence>
<keyword evidence="5" id="KW-0862">Zinc</keyword>
<keyword evidence="13" id="KW-1185">Reference proteome</keyword>
<feature type="region of interest" description="Disordered" evidence="8">
    <location>
        <begin position="407"/>
        <end position="427"/>
    </location>
</feature>
<evidence type="ECO:0000256" key="5">
    <source>
        <dbReference type="ARBA" id="ARBA00022833"/>
    </source>
</evidence>
<dbReference type="Gene3D" id="1.20.1510.10">
    <property type="entry name" value="Cation efflux protein transmembrane domain"/>
    <property type="match status" value="1"/>
</dbReference>
<evidence type="ECO:0000256" key="6">
    <source>
        <dbReference type="ARBA" id="ARBA00022989"/>
    </source>
</evidence>
<dbReference type="PANTHER" id="PTHR45820">
    <property type="entry name" value="FI23527P1"/>
    <property type="match status" value="1"/>
</dbReference>
<dbReference type="GO" id="GO:0006882">
    <property type="term" value="P:intracellular zinc ion homeostasis"/>
    <property type="evidence" value="ECO:0007669"/>
    <property type="project" value="TreeGrafter"/>
</dbReference>
<dbReference type="GO" id="GO:0016020">
    <property type="term" value="C:membrane"/>
    <property type="evidence" value="ECO:0007669"/>
    <property type="project" value="UniProtKB-SubCell"/>
</dbReference>
<feature type="transmembrane region" description="Helical" evidence="9">
    <location>
        <begin position="59"/>
        <end position="78"/>
    </location>
</feature>
<evidence type="ECO:0000256" key="9">
    <source>
        <dbReference type="SAM" id="Phobius"/>
    </source>
</evidence>
<feature type="compositionally biased region" description="Acidic residues" evidence="8">
    <location>
        <begin position="411"/>
        <end position="421"/>
    </location>
</feature>
<comment type="subcellular location">
    <subcellularLocation>
        <location evidence="1">Membrane</location>
        <topology evidence="1">Multi-pass membrane protein</topology>
    </subcellularLocation>
</comment>
<comment type="similarity">
    <text evidence="2">Belongs to the cation diffusion facilitator (CDF) transporter (TC 2.A.4) family. SLC30A subfamily.</text>
</comment>
<evidence type="ECO:0000256" key="2">
    <source>
        <dbReference type="ARBA" id="ARBA00008873"/>
    </source>
</evidence>
<evidence type="ECO:0000256" key="3">
    <source>
        <dbReference type="ARBA" id="ARBA00022448"/>
    </source>
</evidence>
<dbReference type="PANTHER" id="PTHR45820:SF4">
    <property type="entry name" value="ZINC TRANSPORTER 63C, ISOFORM F"/>
    <property type="match status" value="1"/>
</dbReference>
<dbReference type="GO" id="GO:0005385">
    <property type="term" value="F:zinc ion transmembrane transporter activity"/>
    <property type="evidence" value="ECO:0007669"/>
    <property type="project" value="TreeGrafter"/>
</dbReference>
<evidence type="ECO:0000256" key="4">
    <source>
        <dbReference type="ARBA" id="ARBA00022692"/>
    </source>
</evidence>
<feature type="transmembrane region" description="Helical" evidence="9">
    <location>
        <begin position="90"/>
        <end position="110"/>
    </location>
</feature>
<evidence type="ECO:0000256" key="1">
    <source>
        <dbReference type="ARBA" id="ARBA00004141"/>
    </source>
</evidence>
<feature type="compositionally biased region" description="Basic and acidic residues" evidence="8">
    <location>
        <begin position="164"/>
        <end position="177"/>
    </location>
</feature>
<feature type="domain" description="Cation efflux protein transmembrane" evidence="10">
    <location>
        <begin position="31"/>
        <end position="274"/>
    </location>
</feature>
<dbReference type="InterPro" id="IPR027469">
    <property type="entry name" value="Cation_efflux_TMD_sf"/>
</dbReference>
<protein>
    <submittedName>
        <fullName evidence="12">Cation efflux protein</fullName>
    </submittedName>
</protein>
<gene>
    <name evidence="12" type="ORF">J8273_0330</name>
</gene>
<dbReference type="SUPFAM" id="SSF160240">
    <property type="entry name" value="Cation efflux protein cytoplasmic domain-like"/>
    <property type="match status" value="1"/>
</dbReference>
<feature type="transmembrane region" description="Helical" evidence="9">
    <location>
        <begin position="221"/>
        <end position="242"/>
    </location>
</feature>
<comment type="caution">
    <text evidence="12">The sequence shown here is derived from an EMBL/GenBank/DDBJ whole genome shotgun (WGS) entry which is preliminary data.</text>
</comment>
<feature type="domain" description="Cation efflux protein cytoplasmic" evidence="11">
    <location>
        <begin position="283"/>
        <end position="353"/>
    </location>
</feature>
<feature type="transmembrane region" description="Helical" evidence="9">
    <location>
        <begin position="31"/>
        <end position="53"/>
    </location>
</feature>
<keyword evidence="6 9" id="KW-1133">Transmembrane helix</keyword>
<dbReference type="NCBIfam" id="TIGR01297">
    <property type="entry name" value="CDF"/>
    <property type="match status" value="1"/>
</dbReference>
<dbReference type="OrthoDB" id="9944568at2759"/>
<feature type="transmembrane region" description="Helical" evidence="9">
    <location>
        <begin position="248"/>
        <end position="267"/>
    </location>
</feature>
<dbReference type="SUPFAM" id="SSF161111">
    <property type="entry name" value="Cation efflux protein transmembrane domain-like"/>
    <property type="match status" value="1"/>
</dbReference>
<feature type="region of interest" description="Disordered" evidence="8">
    <location>
        <begin position="158"/>
        <end position="183"/>
    </location>
</feature>
<dbReference type="Proteomes" id="UP000717585">
    <property type="component" value="Unassembled WGS sequence"/>
</dbReference>
<dbReference type="Pfam" id="PF16916">
    <property type="entry name" value="ZT_dimer"/>
    <property type="match status" value="1"/>
</dbReference>
<sequence length="427" mass="47343">MGHSHSHDHSHATVSDKPWFKDLNVYRCMTMVVLTGTFMLAEVMVGAICGSLALLADGFHMFSDLFALIIGLISIVISKKTRTPKYTFGFSRMDVVGGFFNAIMVIALIFSLVIECVERVLEPSAIEYPWLILSVAVAGLLVNILGLFIFHDHGHSHGHSHGHKHEEEEHEHEHEPQEMDAAAAPPSVELTKAEKKLLKKRAKGGHSQAVRGMFLHILGDFLGSIAAIVSGLTMTIFSGAWWTVYVDLTLTLLIIAILLRSAIPMLLKMMRILLQRVPGFVQLEALEAELKALDSVRAYHDLHVWQLAGEKVVGTVHVILTGEEPDTDIPERVKDIKRIFHKHGVHAVTIQPEFMLDIIDNSDAYCQLTLDCHYQAGMCCPGTMRPVHIGSGECHCNSPCKSMQRPLVQQETEEDDMEGLEPGDNAV</sequence>
<keyword evidence="4 9" id="KW-0812">Transmembrane</keyword>
<dbReference type="InterPro" id="IPR036837">
    <property type="entry name" value="Cation_efflux_CTD_sf"/>
</dbReference>